<evidence type="ECO:0000313" key="6">
    <source>
        <dbReference type="Proteomes" id="UP000250006"/>
    </source>
</evidence>
<dbReference type="CDD" id="cd05233">
    <property type="entry name" value="SDR_c"/>
    <property type="match status" value="1"/>
</dbReference>
<dbReference type="SMART" id="SM00822">
    <property type="entry name" value="PKS_KR"/>
    <property type="match status" value="1"/>
</dbReference>
<evidence type="ECO:0000256" key="3">
    <source>
        <dbReference type="SAM" id="MobiDB-lite"/>
    </source>
</evidence>
<gene>
    <name evidence="5" type="ORF">NCTC11535_00077</name>
</gene>
<comment type="similarity">
    <text evidence="1">Belongs to the short-chain dehydrogenases/reductases (SDR) family.</text>
</comment>
<dbReference type="RefSeq" id="WP_111835442.1">
    <property type="nucleotide sequence ID" value="NZ_UAPQ01000001.1"/>
</dbReference>
<feature type="region of interest" description="Disordered" evidence="3">
    <location>
        <begin position="1"/>
        <end position="24"/>
    </location>
</feature>
<accession>A0ABY1VJY9</accession>
<dbReference type="GO" id="GO:0016491">
    <property type="term" value="F:oxidoreductase activity"/>
    <property type="evidence" value="ECO:0007669"/>
    <property type="project" value="UniProtKB-KW"/>
</dbReference>
<feature type="domain" description="Ketoreductase" evidence="4">
    <location>
        <begin position="25"/>
        <end position="205"/>
    </location>
</feature>
<proteinExistence type="inferred from homology"/>
<dbReference type="NCBIfam" id="NF006073">
    <property type="entry name" value="PRK08219.1"/>
    <property type="match status" value="1"/>
</dbReference>
<dbReference type="InterPro" id="IPR002347">
    <property type="entry name" value="SDR_fam"/>
</dbReference>
<dbReference type="InterPro" id="IPR036291">
    <property type="entry name" value="NAD(P)-bd_dom_sf"/>
</dbReference>
<dbReference type="EC" id="1.-.-.-" evidence="5"/>
<sequence>MSTSHAGTRTRRSASRANSKPAKRPLALVTGATSGLGLAVARDLAHDHDLVLIARTSKDLEELASVLGEESKAQVTVLATDLTDDAATAKAVKALKLEQLNVLVHCAGVESLGSVAELDAAKWHGVMNLNVIAPALLTRLLLPQLRAVKGLVVLVNSGSGQHTNPGHAAYCTSKHALRALANCLREEERGQVRVTSIFPGRIDTPMQRRIHQQTVKAARAATGKSARGGRGNGYRPEDHMTPTSVAATVRLAVDLPVDAVVEELTVRPSELS</sequence>
<dbReference type="PANTHER" id="PTHR44196">
    <property type="entry name" value="DEHYDROGENASE/REDUCTASE SDR FAMILY MEMBER 7B"/>
    <property type="match status" value="1"/>
</dbReference>
<dbReference type="PRINTS" id="PR00081">
    <property type="entry name" value="GDHRDH"/>
</dbReference>
<evidence type="ECO:0000259" key="4">
    <source>
        <dbReference type="SMART" id="SM00822"/>
    </source>
</evidence>
<dbReference type="InterPro" id="IPR057326">
    <property type="entry name" value="KR_dom"/>
</dbReference>
<dbReference type="InterPro" id="IPR020904">
    <property type="entry name" value="Sc_DH/Rdtase_CS"/>
</dbReference>
<name>A0ABY1VJY9_9ACTO</name>
<keyword evidence="2 5" id="KW-0560">Oxidoreductase</keyword>
<comment type="caution">
    <text evidence="5">The sequence shown here is derived from an EMBL/GenBank/DDBJ whole genome shotgun (WGS) entry which is preliminary data.</text>
</comment>
<organism evidence="5 6">
    <name type="scientific">Actinomyces bovis</name>
    <dbReference type="NCBI Taxonomy" id="1658"/>
    <lineage>
        <taxon>Bacteria</taxon>
        <taxon>Bacillati</taxon>
        <taxon>Actinomycetota</taxon>
        <taxon>Actinomycetes</taxon>
        <taxon>Actinomycetales</taxon>
        <taxon>Actinomycetaceae</taxon>
        <taxon>Actinomyces</taxon>
    </lineage>
</organism>
<evidence type="ECO:0000256" key="2">
    <source>
        <dbReference type="ARBA" id="ARBA00023002"/>
    </source>
</evidence>
<dbReference type="Pfam" id="PF00106">
    <property type="entry name" value="adh_short"/>
    <property type="match status" value="1"/>
</dbReference>
<dbReference type="PROSITE" id="PS00061">
    <property type="entry name" value="ADH_SHORT"/>
    <property type="match status" value="1"/>
</dbReference>
<dbReference type="Proteomes" id="UP000250006">
    <property type="component" value="Unassembled WGS sequence"/>
</dbReference>
<dbReference type="SUPFAM" id="SSF51735">
    <property type="entry name" value="NAD(P)-binding Rossmann-fold domains"/>
    <property type="match status" value="1"/>
</dbReference>
<keyword evidence="6" id="KW-1185">Reference proteome</keyword>
<dbReference type="PANTHER" id="PTHR44196:SF1">
    <property type="entry name" value="DEHYDROGENASE_REDUCTASE SDR FAMILY MEMBER 7B"/>
    <property type="match status" value="1"/>
</dbReference>
<reference evidence="5 6" key="1">
    <citation type="submission" date="2018-06" db="EMBL/GenBank/DDBJ databases">
        <authorList>
            <consortium name="Pathogen Informatics"/>
            <person name="Doyle S."/>
        </authorList>
    </citation>
    <scope>NUCLEOTIDE SEQUENCE [LARGE SCALE GENOMIC DNA]</scope>
    <source>
        <strain evidence="5 6">NCTC11535</strain>
    </source>
</reference>
<dbReference type="Gene3D" id="3.40.50.720">
    <property type="entry name" value="NAD(P)-binding Rossmann-like Domain"/>
    <property type="match status" value="1"/>
</dbReference>
<evidence type="ECO:0000313" key="5">
    <source>
        <dbReference type="EMBL" id="SPT52428.1"/>
    </source>
</evidence>
<dbReference type="EMBL" id="UAPQ01000001">
    <property type="protein sequence ID" value="SPT52428.1"/>
    <property type="molecule type" value="Genomic_DNA"/>
</dbReference>
<protein>
    <submittedName>
        <fullName evidence="5">Uncharacterized NAD-dependent oxidoreductase MAP_4146</fullName>
        <ecNumber evidence="5">1.-.-.-</ecNumber>
    </submittedName>
</protein>
<feature type="region of interest" description="Disordered" evidence="3">
    <location>
        <begin position="218"/>
        <end position="240"/>
    </location>
</feature>
<evidence type="ECO:0000256" key="1">
    <source>
        <dbReference type="ARBA" id="ARBA00006484"/>
    </source>
</evidence>